<evidence type="ECO:0000256" key="1">
    <source>
        <dbReference type="SAM" id="Phobius"/>
    </source>
</evidence>
<dbReference type="eggNOG" id="ENOG5032VK6">
    <property type="taxonomic scope" value="Bacteria"/>
</dbReference>
<dbReference type="RefSeq" id="WP_038132017.1">
    <property type="nucleotide sequence ID" value="NZ_AUNB01000045.1"/>
</dbReference>
<feature type="transmembrane region" description="Helical" evidence="1">
    <location>
        <begin position="147"/>
        <end position="170"/>
    </location>
</feature>
<dbReference type="EMBL" id="AUNB01000045">
    <property type="protein sequence ID" value="KEO56954.1"/>
    <property type="molecule type" value="Genomic_DNA"/>
</dbReference>
<evidence type="ECO:0000313" key="2">
    <source>
        <dbReference type="EMBL" id="KEO56954.1"/>
    </source>
</evidence>
<name>A0A074JKD7_9RHOB</name>
<dbReference type="Proteomes" id="UP000027471">
    <property type="component" value="Unassembled WGS sequence"/>
</dbReference>
<organism evidence="2 3">
    <name type="scientific">Thioclava indica</name>
    <dbReference type="NCBI Taxonomy" id="1353528"/>
    <lineage>
        <taxon>Bacteria</taxon>
        <taxon>Pseudomonadati</taxon>
        <taxon>Pseudomonadota</taxon>
        <taxon>Alphaproteobacteria</taxon>
        <taxon>Rhodobacterales</taxon>
        <taxon>Paracoccaceae</taxon>
        <taxon>Thioclava</taxon>
    </lineage>
</organism>
<reference evidence="2 3" key="1">
    <citation type="journal article" date="2015" name="Antonie Van Leeuwenhoek">
        <title>Thioclava indica sp. nov., isolated from surface seawater of the Indian Ocean.</title>
        <authorList>
            <person name="Liu Y."/>
            <person name="Lai Q."/>
            <person name="Du J."/>
            <person name="Xu H."/>
            <person name="Jiang L."/>
            <person name="Shao Z."/>
        </authorList>
    </citation>
    <scope>NUCLEOTIDE SEQUENCE [LARGE SCALE GENOMIC DNA]</scope>
    <source>
        <strain evidence="2 3">DT23-4</strain>
    </source>
</reference>
<dbReference type="STRING" id="1353528.DT23_17405"/>
<dbReference type="InterPro" id="IPR011088">
    <property type="entry name" value="Phage_phiNM3_A0EWY4"/>
</dbReference>
<keyword evidence="1" id="KW-0812">Transmembrane</keyword>
<dbReference type="AlphaFoldDB" id="A0A074JKD7"/>
<dbReference type="Pfam" id="PF07509">
    <property type="entry name" value="DUF1523"/>
    <property type="match status" value="1"/>
</dbReference>
<keyword evidence="1" id="KW-1133">Transmembrane helix</keyword>
<feature type="transmembrane region" description="Helical" evidence="1">
    <location>
        <begin position="6"/>
        <end position="24"/>
    </location>
</feature>
<evidence type="ECO:0000313" key="3">
    <source>
        <dbReference type="Proteomes" id="UP000027471"/>
    </source>
</evidence>
<proteinExistence type="predicted"/>
<keyword evidence="3" id="KW-1185">Reference proteome</keyword>
<sequence>MRYLKWGFWAVIAITVFTFLSYNLPRHDIVRVVGTEVRRVDFGENSIFWAAPDVGTAAATSRDVRFINTVRANGKPLVFRNEDTGWGWPPYFKLDSSNLQAQAESLISTKADPVWVSVTRYGWRSNWLTIYPNAVGMKVVAGPDARIIPWVNIVILTLLLVLILVIRAMWRQFRERSIDPLIEDAGETWDDAEEGAKSWFDRLMGRKK</sequence>
<gene>
    <name evidence="2" type="ORF">DT23_17405</name>
</gene>
<dbReference type="OrthoDB" id="5354324at2"/>
<evidence type="ECO:0008006" key="4">
    <source>
        <dbReference type="Google" id="ProtNLM"/>
    </source>
</evidence>
<protein>
    <recommendedName>
        <fullName evidence="4">DUF1523 domain-containing protein</fullName>
    </recommendedName>
</protein>
<accession>A0A074JKD7</accession>
<comment type="caution">
    <text evidence="2">The sequence shown here is derived from an EMBL/GenBank/DDBJ whole genome shotgun (WGS) entry which is preliminary data.</text>
</comment>
<keyword evidence="1" id="KW-0472">Membrane</keyword>